<reference evidence="2 3" key="1">
    <citation type="journal article" date="2016" name="Nat. Commun.">
        <title>Thousands of microbial genomes shed light on interconnected biogeochemical processes in an aquifer system.</title>
        <authorList>
            <person name="Anantharaman K."/>
            <person name="Brown C.T."/>
            <person name="Hug L.A."/>
            <person name="Sharon I."/>
            <person name="Castelle C.J."/>
            <person name="Probst A.J."/>
            <person name="Thomas B.C."/>
            <person name="Singh A."/>
            <person name="Wilkins M.J."/>
            <person name="Karaoz U."/>
            <person name="Brodie E.L."/>
            <person name="Williams K.H."/>
            <person name="Hubbard S.S."/>
            <person name="Banfield J.F."/>
        </authorList>
    </citation>
    <scope>NUCLEOTIDE SEQUENCE [LARGE SCALE GENOMIC DNA]</scope>
</reference>
<evidence type="ECO:0008006" key="4">
    <source>
        <dbReference type="Google" id="ProtNLM"/>
    </source>
</evidence>
<feature type="chain" id="PRO_5009528843" description="SMP-30/Gluconolactonase/LRE-like region domain-containing protein" evidence="1">
    <location>
        <begin position="19"/>
        <end position="436"/>
    </location>
</feature>
<gene>
    <name evidence="2" type="ORF">A2519_09165</name>
</gene>
<evidence type="ECO:0000313" key="3">
    <source>
        <dbReference type="Proteomes" id="UP000179243"/>
    </source>
</evidence>
<evidence type="ECO:0000256" key="1">
    <source>
        <dbReference type="SAM" id="SignalP"/>
    </source>
</evidence>
<accession>A0A1F7FKL0</accession>
<organism evidence="2 3">
    <name type="scientific">Candidatus Raymondbacteria bacterium RIFOXYD12_FULL_49_13</name>
    <dbReference type="NCBI Taxonomy" id="1817890"/>
    <lineage>
        <taxon>Bacteria</taxon>
        <taxon>Raymondiibacteriota</taxon>
    </lineage>
</organism>
<proteinExistence type="predicted"/>
<dbReference type="AlphaFoldDB" id="A0A1F7FKL0"/>
<protein>
    <recommendedName>
        <fullName evidence="4">SMP-30/Gluconolactonase/LRE-like region domain-containing protein</fullName>
    </recommendedName>
</protein>
<dbReference type="EMBL" id="MFYX01000013">
    <property type="protein sequence ID" value="OGK07121.1"/>
    <property type="molecule type" value="Genomic_DNA"/>
</dbReference>
<comment type="caution">
    <text evidence="2">The sequence shown here is derived from an EMBL/GenBank/DDBJ whole genome shotgun (WGS) entry which is preliminary data.</text>
</comment>
<dbReference type="Proteomes" id="UP000179243">
    <property type="component" value="Unassembled WGS sequence"/>
</dbReference>
<sequence>MKTPFPLLLVLFTVINTAAQVPPKGPIPFDQKWVIDDIAYIPLNVDKAGCNIWGSIAINPEGLVMLGVANHVDNVAMYTWNTKKNELRFEGDLMEMLHMTMKHWQSKIHTYIHWSPKHKKFFFGTDAGTYRSETILEHPFGYIGGYWCWFDPASHAMGTFGLNGMHRSVKGCVYSEKSGLLMGNTDPQEHFITCDVSTGELNDYGRINTLHQPRVLFADKWGNGYTVDIFGELIKFDWKKKELIDLRVPMPRADKTEFYKAASGFKSIQMMPDGSVYGITQYAIAFHYIPVESGPGTMEDLGPTWGPDSGKWHETYSPNIAVIGDKMYYGMGGHGHYIDTVQKDVFLVEKDLKTKKVRVISRLKKIGEFTGSGIIDAQGNVYFGGHGQSISAEDAESKEAKAVKAKPKNDSKAYLVRFNPKKLAEKYAKQYEKFNQ</sequence>
<evidence type="ECO:0000313" key="2">
    <source>
        <dbReference type="EMBL" id="OGK07121.1"/>
    </source>
</evidence>
<keyword evidence="1" id="KW-0732">Signal</keyword>
<dbReference type="SUPFAM" id="SSF50969">
    <property type="entry name" value="YVTN repeat-like/Quinoprotein amine dehydrogenase"/>
    <property type="match status" value="1"/>
</dbReference>
<feature type="signal peptide" evidence="1">
    <location>
        <begin position="1"/>
        <end position="18"/>
    </location>
</feature>
<name>A0A1F7FKL0_UNCRA</name>
<dbReference type="InterPro" id="IPR011044">
    <property type="entry name" value="Quino_amine_DH_bsu"/>
</dbReference>